<comment type="caution">
    <text evidence="1">The sequence shown here is derived from an EMBL/GenBank/DDBJ whole genome shotgun (WGS) entry which is preliminary data.</text>
</comment>
<reference evidence="1" key="1">
    <citation type="submission" date="2024-09" db="EMBL/GenBank/DDBJ databases">
        <title>Black Yeasts Isolated from many extreme environments.</title>
        <authorList>
            <person name="Coleine C."/>
            <person name="Stajich J.E."/>
            <person name="Selbmann L."/>
        </authorList>
    </citation>
    <scope>NUCLEOTIDE SEQUENCE</scope>
    <source>
        <strain evidence="1">CCFEE 5737</strain>
    </source>
</reference>
<accession>A0ACC3DPX4</accession>
<protein>
    <submittedName>
        <fullName evidence="1">Uncharacterized protein</fullName>
    </submittedName>
</protein>
<dbReference type="EMBL" id="JAWDJW010001624">
    <property type="protein sequence ID" value="KAK3078772.1"/>
    <property type="molecule type" value="Genomic_DNA"/>
</dbReference>
<name>A0ACC3DPX4_9PEZI</name>
<evidence type="ECO:0000313" key="1">
    <source>
        <dbReference type="EMBL" id="KAK3078772.1"/>
    </source>
</evidence>
<evidence type="ECO:0000313" key="2">
    <source>
        <dbReference type="Proteomes" id="UP001186974"/>
    </source>
</evidence>
<proteinExistence type="predicted"/>
<sequence length="240" mass="26469">MGGIPTNYKGEVLSVGADGSETTVPGLYAAGEAACVSVHGANRLGANSLLDIVVFGRACALDIASKSERNMSHRAAPEDAGMDSFKDLERLRNADGSKLTASIRGDMQRIMQTDVAVYRTGESLSTGHKKMQDVERDFNENVCVRDKSLIWNSDLIETLETRNLLTNAVQTVASAEARKESRGSHAREDYSERLDKEWLKHSLSWQKDVAERVKVGYRNVIFNTLDENECPSVIPAKRSY</sequence>
<organism evidence="1 2">
    <name type="scientific">Coniosporium uncinatum</name>
    <dbReference type="NCBI Taxonomy" id="93489"/>
    <lineage>
        <taxon>Eukaryota</taxon>
        <taxon>Fungi</taxon>
        <taxon>Dikarya</taxon>
        <taxon>Ascomycota</taxon>
        <taxon>Pezizomycotina</taxon>
        <taxon>Dothideomycetes</taxon>
        <taxon>Dothideomycetes incertae sedis</taxon>
        <taxon>Coniosporium</taxon>
    </lineage>
</organism>
<gene>
    <name evidence="1" type="ORF">LTS18_006654</name>
</gene>
<dbReference type="Proteomes" id="UP001186974">
    <property type="component" value="Unassembled WGS sequence"/>
</dbReference>
<keyword evidence="2" id="KW-1185">Reference proteome</keyword>